<keyword evidence="3" id="KW-1185">Reference proteome</keyword>
<dbReference type="OrthoDB" id="6103986at2759"/>
<keyword evidence="4" id="KW-0067">ATP-binding</keyword>
<dbReference type="PROSITE" id="PS50297">
    <property type="entry name" value="ANK_REP_REGION"/>
    <property type="match status" value="1"/>
</dbReference>
<dbReference type="KEGG" id="lak:106170581"/>
<dbReference type="PROSITE" id="PS50088">
    <property type="entry name" value="ANK_REPEAT"/>
    <property type="match status" value="1"/>
</dbReference>
<accession>A0A1S3J6R1</accession>
<dbReference type="SMART" id="SM00248">
    <property type="entry name" value="ANK"/>
    <property type="match status" value="2"/>
</dbReference>
<protein>
    <submittedName>
        <fullName evidence="4">Probable ATP-dependent RNA helicase YTHDC2</fullName>
    </submittedName>
</protein>
<feature type="compositionally biased region" description="Acidic residues" evidence="2">
    <location>
        <begin position="32"/>
        <end position="48"/>
    </location>
</feature>
<keyword evidence="4" id="KW-0347">Helicase</keyword>
<evidence type="ECO:0000313" key="4">
    <source>
        <dbReference type="RefSeq" id="XP_013405941.1"/>
    </source>
</evidence>
<feature type="repeat" description="ANK" evidence="1">
    <location>
        <begin position="108"/>
        <end position="140"/>
    </location>
</feature>
<dbReference type="STRING" id="7574.A0A1S3J6R1"/>
<keyword evidence="1" id="KW-0040">ANK repeat</keyword>
<dbReference type="Gene3D" id="1.25.40.20">
    <property type="entry name" value="Ankyrin repeat-containing domain"/>
    <property type="match status" value="1"/>
</dbReference>
<reference evidence="4" key="1">
    <citation type="submission" date="2025-08" db="UniProtKB">
        <authorList>
            <consortium name="RefSeq"/>
        </authorList>
    </citation>
    <scope>IDENTIFICATION</scope>
    <source>
        <tissue evidence="4">Gonads</tissue>
    </source>
</reference>
<proteinExistence type="predicted"/>
<evidence type="ECO:0000313" key="3">
    <source>
        <dbReference type="Proteomes" id="UP000085678"/>
    </source>
</evidence>
<dbReference type="InterPro" id="IPR002110">
    <property type="entry name" value="Ankyrin_rpt"/>
</dbReference>
<sequence length="248" mass="28316">MIKYKSELEKVAEQQRHLDQWCNQQPSAERAEPEESVLEDSGVIEDRDDGIEVDKLGPEKEELEPWLVTEMDKLLTEAWLTGEEDIFTQIFHLIMSEDVTVDYMHSETSATPLMIAAARGFTSVVEQLLNLGANIKIKASNGWNALNWAEKFERADVIEILKAYMTTSEEGEEGDDEDLLKETEMTVSEEDKQLLNLYHHSFDDDKVDTDLILALLHKIQDSQEEGEFCMETLVWLMAVKAGSLVKFV</sequence>
<dbReference type="GO" id="GO:0004386">
    <property type="term" value="F:helicase activity"/>
    <property type="evidence" value="ECO:0007669"/>
    <property type="project" value="UniProtKB-KW"/>
</dbReference>
<organism evidence="3 4">
    <name type="scientific">Lingula anatina</name>
    <name type="common">Brachiopod</name>
    <name type="synonym">Lingula unguis</name>
    <dbReference type="NCBI Taxonomy" id="7574"/>
    <lineage>
        <taxon>Eukaryota</taxon>
        <taxon>Metazoa</taxon>
        <taxon>Spiralia</taxon>
        <taxon>Lophotrochozoa</taxon>
        <taxon>Brachiopoda</taxon>
        <taxon>Linguliformea</taxon>
        <taxon>Lingulata</taxon>
        <taxon>Lingulida</taxon>
        <taxon>Linguloidea</taxon>
        <taxon>Lingulidae</taxon>
        <taxon>Lingula</taxon>
    </lineage>
</organism>
<dbReference type="RefSeq" id="XP_013405941.1">
    <property type="nucleotide sequence ID" value="XM_013550487.1"/>
</dbReference>
<name>A0A1S3J6R1_LINAN</name>
<evidence type="ECO:0000256" key="1">
    <source>
        <dbReference type="PROSITE-ProRule" id="PRU00023"/>
    </source>
</evidence>
<keyword evidence="4" id="KW-0378">Hydrolase</keyword>
<dbReference type="InParanoid" id="A0A1S3J6R1"/>
<dbReference type="InterPro" id="IPR036770">
    <property type="entry name" value="Ankyrin_rpt-contain_sf"/>
</dbReference>
<dbReference type="FunFam" id="1.25.40.20:FF:000159">
    <property type="entry name" value="probable ATP-dependent RNA helicase YTHDC2"/>
    <property type="match status" value="1"/>
</dbReference>
<feature type="region of interest" description="Disordered" evidence="2">
    <location>
        <begin position="23"/>
        <end position="48"/>
    </location>
</feature>
<dbReference type="GeneID" id="106170581"/>
<dbReference type="AlphaFoldDB" id="A0A1S3J6R1"/>
<dbReference type="Pfam" id="PF12796">
    <property type="entry name" value="Ank_2"/>
    <property type="match status" value="1"/>
</dbReference>
<dbReference type="SUPFAM" id="SSF48403">
    <property type="entry name" value="Ankyrin repeat"/>
    <property type="match status" value="1"/>
</dbReference>
<gene>
    <name evidence="4" type="primary">LOC106170581</name>
</gene>
<keyword evidence="4" id="KW-0547">Nucleotide-binding</keyword>
<dbReference type="Proteomes" id="UP000085678">
    <property type="component" value="Unplaced"/>
</dbReference>
<evidence type="ECO:0000256" key="2">
    <source>
        <dbReference type="SAM" id="MobiDB-lite"/>
    </source>
</evidence>